<evidence type="ECO:0000313" key="3">
    <source>
        <dbReference type="Proteomes" id="UP000234845"/>
    </source>
</evidence>
<dbReference type="AlphaFoldDB" id="A0A2N5XY06"/>
<feature type="compositionally biased region" description="Polar residues" evidence="1">
    <location>
        <begin position="1"/>
        <end position="10"/>
    </location>
</feature>
<dbReference type="SUPFAM" id="SSF48295">
    <property type="entry name" value="TrpR-like"/>
    <property type="match status" value="1"/>
</dbReference>
<gene>
    <name evidence="2" type="ORF">CWI75_18015</name>
</gene>
<organism evidence="2 3">
    <name type="scientific">Kineobactrum sediminis</name>
    <dbReference type="NCBI Taxonomy" id="1905677"/>
    <lineage>
        <taxon>Bacteria</taxon>
        <taxon>Pseudomonadati</taxon>
        <taxon>Pseudomonadota</taxon>
        <taxon>Gammaproteobacteria</taxon>
        <taxon>Cellvibrionales</taxon>
        <taxon>Halieaceae</taxon>
        <taxon>Kineobactrum</taxon>
    </lineage>
</organism>
<evidence type="ECO:0000313" key="2">
    <source>
        <dbReference type="EMBL" id="PLW80989.1"/>
    </source>
</evidence>
<name>A0A2N5XY06_9GAMM</name>
<protein>
    <recommendedName>
        <fullName evidence="4">Transposase</fullName>
    </recommendedName>
</protein>
<dbReference type="GO" id="GO:0043565">
    <property type="term" value="F:sequence-specific DNA binding"/>
    <property type="evidence" value="ECO:0007669"/>
    <property type="project" value="InterPro"/>
</dbReference>
<dbReference type="RefSeq" id="WP_101522918.1">
    <property type="nucleotide sequence ID" value="NZ_PKLZ01000019.1"/>
</dbReference>
<proteinExistence type="predicted"/>
<dbReference type="InterPro" id="IPR010921">
    <property type="entry name" value="Trp_repressor/repl_initiator"/>
</dbReference>
<sequence length="72" mass="7995">MTTSIHNTFSHVAPEPNSRIKRSQAQKKALVEDFNTSGLTKTAFCKHLGIAISCLSRWQKTLTTEASAEDFI</sequence>
<dbReference type="EMBL" id="PKLZ01000019">
    <property type="protein sequence ID" value="PLW80989.1"/>
    <property type="molecule type" value="Genomic_DNA"/>
</dbReference>
<dbReference type="Proteomes" id="UP000234845">
    <property type="component" value="Unassembled WGS sequence"/>
</dbReference>
<accession>A0A2N5XY06</accession>
<dbReference type="OrthoDB" id="5769209at2"/>
<evidence type="ECO:0000256" key="1">
    <source>
        <dbReference type="SAM" id="MobiDB-lite"/>
    </source>
</evidence>
<evidence type="ECO:0008006" key="4">
    <source>
        <dbReference type="Google" id="ProtNLM"/>
    </source>
</evidence>
<reference evidence="3" key="1">
    <citation type="submission" date="2017-11" db="EMBL/GenBank/DDBJ databases">
        <title>The draft genome sequence of Chromatocurvus sp. F02.</title>
        <authorList>
            <person name="Du Z.-J."/>
            <person name="Chang Y.-Q."/>
        </authorList>
    </citation>
    <scope>NUCLEOTIDE SEQUENCE [LARGE SCALE GENOMIC DNA]</scope>
    <source>
        <strain evidence="3">F02</strain>
    </source>
</reference>
<feature type="region of interest" description="Disordered" evidence="1">
    <location>
        <begin position="1"/>
        <end position="21"/>
    </location>
</feature>
<dbReference type="NCBIfam" id="NF047593">
    <property type="entry name" value="IS66_ISAeme5_TnpA"/>
    <property type="match status" value="1"/>
</dbReference>
<keyword evidence="3" id="KW-1185">Reference proteome</keyword>
<comment type="caution">
    <text evidence="2">The sequence shown here is derived from an EMBL/GenBank/DDBJ whole genome shotgun (WGS) entry which is preliminary data.</text>
</comment>